<name>A0A5J6LG32_9GAMM</name>
<proteinExistence type="predicted"/>
<organism evidence="1 2">
    <name type="scientific">Nitrincola iocasae</name>
    <dbReference type="NCBI Taxonomy" id="2614693"/>
    <lineage>
        <taxon>Bacteria</taxon>
        <taxon>Pseudomonadati</taxon>
        <taxon>Pseudomonadota</taxon>
        <taxon>Gammaproteobacteria</taxon>
        <taxon>Oceanospirillales</taxon>
        <taxon>Oceanospirillaceae</taxon>
        <taxon>Nitrincola</taxon>
    </lineage>
</organism>
<accession>A0A5J6LG32</accession>
<protein>
    <submittedName>
        <fullName evidence="1">Uncharacterized protein</fullName>
    </submittedName>
</protein>
<dbReference type="Proteomes" id="UP000325606">
    <property type="component" value="Chromosome"/>
</dbReference>
<sequence>MPTVYFNSQACHISDLIDANDELTSEFSRVNGIGPSGRVYQGHAFTLDLSEPSAPSIITIINQQSIHERGWVMEAAASEDEELHREAEFWEKYLSEEALSGVLSLVGASNLVSNAQYQNLSNFHKALVRYENALIAIQKPVAANMPGAGPRHQRKAVARRDAIQAYDALISEHRIAINQLSPVIMRTRNRGNALSNANRGITLALRSRGRGRGRGRGRLKPDARIYIADMFQAQRLKKFTQFMARAATPLALTVDATLDQVLKGLDENDGSVVRLYAGTSASGQTKFYEIHDRPGSTSKVTVDRAGDEYEFYQ</sequence>
<keyword evidence="2" id="KW-1185">Reference proteome</keyword>
<gene>
    <name evidence="1" type="ORF">F5I99_13000</name>
</gene>
<dbReference type="AlphaFoldDB" id="A0A5J6LG32"/>
<evidence type="ECO:0000313" key="2">
    <source>
        <dbReference type="Proteomes" id="UP000325606"/>
    </source>
</evidence>
<dbReference type="RefSeq" id="WP_151056669.1">
    <property type="nucleotide sequence ID" value="NZ_CP044222.1"/>
</dbReference>
<evidence type="ECO:0000313" key="1">
    <source>
        <dbReference type="EMBL" id="QEW07343.1"/>
    </source>
</evidence>
<dbReference type="KEGG" id="nik:F5I99_13000"/>
<reference evidence="1 2" key="1">
    <citation type="submission" date="2019-09" db="EMBL/GenBank/DDBJ databases">
        <title>Nitrincola iocasae sp. nov., a bacterium isolated from the sediment collected at a cold seep field in South China Sea.</title>
        <authorList>
            <person name="Zhang H."/>
            <person name="Wang H."/>
            <person name="Li C."/>
        </authorList>
    </citation>
    <scope>NUCLEOTIDE SEQUENCE [LARGE SCALE GENOMIC DNA]</scope>
    <source>
        <strain evidence="1 2">KXZD1103</strain>
    </source>
</reference>
<dbReference type="EMBL" id="CP044222">
    <property type="protein sequence ID" value="QEW07343.1"/>
    <property type="molecule type" value="Genomic_DNA"/>
</dbReference>